<dbReference type="InterPro" id="IPR034015">
    <property type="entry name" value="M1_LTA4H"/>
</dbReference>
<comment type="subcellular location">
    <subcellularLocation>
        <location evidence="1">Cytoplasm</location>
    </subcellularLocation>
</comment>
<dbReference type="GO" id="GO:0070006">
    <property type="term" value="F:metalloaminopeptidase activity"/>
    <property type="evidence" value="ECO:0007669"/>
    <property type="project" value="TreeGrafter"/>
</dbReference>
<dbReference type="InterPro" id="IPR038502">
    <property type="entry name" value="M1_LTA-4_hydro/amino_C_sf"/>
</dbReference>
<dbReference type="InterPro" id="IPR049980">
    <property type="entry name" value="LTA4H_cat"/>
</dbReference>
<gene>
    <name evidence="13" type="primary">ORF85310</name>
</gene>
<keyword evidence="6" id="KW-0378">Hydrolase</keyword>
<dbReference type="InterPro" id="IPR045357">
    <property type="entry name" value="Aminopeptidase_N-like_N"/>
</dbReference>
<dbReference type="InterPro" id="IPR001930">
    <property type="entry name" value="Peptidase_M1"/>
</dbReference>
<dbReference type="PRINTS" id="PR00756">
    <property type="entry name" value="ALADIPTASE"/>
</dbReference>
<keyword evidence="8" id="KW-0482">Metalloprotease</keyword>
<dbReference type="InterPro" id="IPR015211">
    <property type="entry name" value="Peptidase_M1_C"/>
</dbReference>
<reference evidence="13" key="1">
    <citation type="submission" date="2014-12" db="EMBL/GenBank/DDBJ databases">
        <title>Insight into the proteome of Arion vulgaris.</title>
        <authorList>
            <person name="Aradska J."/>
            <person name="Bulat T."/>
            <person name="Smidak R."/>
            <person name="Sarate P."/>
            <person name="Gangsoo J."/>
            <person name="Sialana F."/>
            <person name="Bilban M."/>
            <person name="Lubec G."/>
        </authorList>
    </citation>
    <scope>NUCLEOTIDE SEQUENCE</scope>
    <source>
        <tissue evidence="13">Skin</tissue>
    </source>
</reference>
<dbReference type="GO" id="GO:0006508">
    <property type="term" value="P:proteolysis"/>
    <property type="evidence" value="ECO:0007669"/>
    <property type="project" value="UniProtKB-KW"/>
</dbReference>
<dbReference type="SUPFAM" id="SSF63737">
    <property type="entry name" value="Leukotriene A4 hydrolase N-terminal domain"/>
    <property type="match status" value="1"/>
</dbReference>
<evidence type="ECO:0000256" key="8">
    <source>
        <dbReference type="ARBA" id="ARBA00023049"/>
    </source>
</evidence>
<dbReference type="CDD" id="cd09599">
    <property type="entry name" value="M1_LTA4H"/>
    <property type="match status" value="1"/>
</dbReference>
<evidence type="ECO:0000313" key="13">
    <source>
        <dbReference type="EMBL" id="CEK73098.1"/>
    </source>
</evidence>
<dbReference type="SUPFAM" id="SSF48371">
    <property type="entry name" value="ARM repeat"/>
    <property type="match status" value="1"/>
</dbReference>
<evidence type="ECO:0000256" key="11">
    <source>
        <dbReference type="PIRSR" id="PIRSR634015-3"/>
    </source>
</evidence>
<dbReference type="FunFam" id="1.10.390.10:FF:000003">
    <property type="entry name" value="Leukotriene A(4) hydrolase"/>
    <property type="match status" value="1"/>
</dbReference>
<name>A0A0B6ZWX3_9EUPU</name>
<accession>A0A0B6ZWX3</accession>
<sequence length="629" mass="71037">MGLHSDNVQDVASASNFKDVKTTHIHLDLTVSFSDRLITAWTELSLVSHTDDLRTVSLDSHHTLTINEVRVKNEGNAEFSIEPFADYGTHLVITLPALKQKGDKFVLEISHGTSSGPGVCWLDPPQTADKVKPFLYTQGQSVLNRSFFPCQDTPAVKATYSAVVTVPDGFTAIMSANNSSFGKTPNRLGDPNCFFFEQTVPIQSYLVALAVGDLKSAKIGPRSHVWAEPSVLDRAQAEFDGVVEDFILTGESLFGEYVWGRYDILIMPPSFPYGGMENPCLTFVTPCIIVGDKSLTDVVIHEITHSWFGNLVTNANWSEFWLNEGFTMFGQRRIEEKLYGRPAMCLEAATGQSLLRRHIQQEGNDSPLTKLRVIIDKGVDPDDTYNETPYEKGFSFVSYLQHLVGDVDKFDEFLRDYIQTFKFKSIVAEDFIDYFLNYFPTLKEQNVHEKPGFEFVKTWLNTPGWPPYSPDLSAHGQLTEPAKTAADLFSIKHKLTSLKDNAAGIENWGTYKTIYFLDLLAERSPLAPEFVQQLITHCPFLSTSNNSEVKLRWCELVIKNDIQDKFQDIRQFLHSQGKQKYTKPTYQQMMKGSQSVKEMAVQVFHETKSFLHTNVREYVTDILKEGGCL</sequence>
<evidence type="ECO:0000256" key="6">
    <source>
        <dbReference type="ARBA" id="ARBA00022801"/>
    </source>
</evidence>
<dbReference type="MEROPS" id="M01.014"/>
<evidence type="ECO:0000256" key="5">
    <source>
        <dbReference type="ARBA" id="ARBA00022723"/>
    </source>
</evidence>
<evidence type="ECO:0000256" key="10">
    <source>
        <dbReference type="PIRSR" id="PIRSR634015-2"/>
    </source>
</evidence>
<dbReference type="Gene3D" id="3.30.2010.30">
    <property type="match status" value="1"/>
</dbReference>
<dbReference type="Gene3D" id="2.60.40.1730">
    <property type="entry name" value="tricorn interacting facor f3 domain"/>
    <property type="match status" value="1"/>
</dbReference>
<dbReference type="PANTHER" id="PTHR45726">
    <property type="entry name" value="LEUKOTRIENE A-4 HYDROLASE"/>
    <property type="match status" value="1"/>
</dbReference>
<dbReference type="EMBL" id="HACG01026233">
    <property type="protein sequence ID" value="CEK73098.1"/>
    <property type="molecule type" value="Transcribed_RNA"/>
</dbReference>
<feature type="binding site" evidence="10">
    <location>
        <begin position="578"/>
        <end position="580"/>
    </location>
    <ligand>
        <name>a peptide</name>
        <dbReference type="ChEBI" id="CHEBI:60466"/>
    </ligand>
</feature>
<protein>
    <recommendedName>
        <fullName evidence="12">Peptidase M1 leukotriene A4 hydrolase/aminopeptidase C-terminal domain-containing protein</fullName>
    </recommendedName>
</protein>
<feature type="binding site" evidence="11">
    <location>
        <position position="324"/>
    </location>
    <ligand>
        <name>Zn(2+)</name>
        <dbReference type="ChEBI" id="CHEBI:29105"/>
        <note>catalytic</note>
    </ligand>
</feature>
<keyword evidence="7 11" id="KW-0862">Zinc</keyword>
<dbReference type="FunFam" id="3.30.2010.30:FF:000001">
    <property type="entry name" value="Leukotriene A(4) hydrolase"/>
    <property type="match status" value="1"/>
</dbReference>
<evidence type="ECO:0000256" key="3">
    <source>
        <dbReference type="ARBA" id="ARBA00022490"/>
    </source>
</evidence>
<evidence type="ECO:0000256" key="2">
    <source>
        <dbReference type="ARBA" id="ARBA00010136"/>
    </source>
</evidence>
<dbReference type="PANTHER" id="PTHR45726:SF3">
    <property type="entry name" value="LEUKOTRIENE A-4 HYDROLASE"/>
    <property type="match status" value="1"/>
</dbReference>
<dbReference type="InterPro" id="IPR042097">
    <property type="entry name" value="Aminopeptidase_N-like_N_sf"/>
</dbReference>
<dbReference type="AlphaFoldDB" id="A0A0B6ZWX3"/>
<dbReference type="InterPro" id="IPR016024">
    <property type="entry name" value="ARM-type_fold"/>
</dbReference>
<feature type="binding site" evidence="11">
    <location>
        <position position="305"/>
    </location>
    <ligand>
        <name>Zn(2+)</name>
        <dbReference type="ChEBI" id="CHEBI:29105"/>
        <note>catalytic</note>
    </ligand>
</feature>
<dbReference type="Pfam" id="PF09127">
    <property type="entry name" value="Leuk-A4-hydro_C"/>
    <property type="match status" value="1"/>
</dbReference>
<proteinExistence type="inferred from homology"/>
<feature type="binding site" evidence="11">
    <location>
        <position position="301"/>
    </location>
    <ligand>
        <name>Zn(2+)</name>
        <dbReference type="ChEBI" id="CHEBI:29105"/>
        <note>catalytic</note>
    </ligand>
</feature>
<feature type="binding site" evidence="10">
    <location>
        <begin position="138"/>
        <end position="140"/>
    </location>
    <ligand>
        <name>a peptide</name>
        <dbReference type="ChEBI" id="CHEBI:60466"/>
    </ligand>
</feature>
<dbReference type="SUPFAM" id="SSF55486">
    <property type="entry name" value="Metalloproteases ('zincins'), catalytic domain"/>
    <property type="match status" value="1"/>
</dbReference>
<dbReference type="GO" id="GO:0005737">
    <property type="term" value="C:cytoplasm"/>
    <property type="evidence" value="ECO:0007669"/>
    <property type="project" value="UniProtKB-SubCell"/>
</dbReference>
<dbReference type="InterPro" id="IPR027268">
    <property type="entry name" value="Peptidase_M4/M1_CTD_sf"/>
</dbReference>
<dbReference type="SMART" id="SM01263">
    <property type="entry name" value="Leuk-A4-hydro_C"/>
    <property type="match status" value="1"/>
</dbReference>
<evidence type="ECO:0000256" key="9">
    <source>
        <dbReference type="PIRSR" id="PIRSR634015-1"/>
    </source>
</evidence>
<feature type="active site" description="Proton donor" evidence="9">
    <location>
        <position position="390"/>
    </location>
</feature>
<feature type="binding site" evidence="10">
    <location>
        <begin position="272"/>
        <end position="277"/>
    </location>
    <ligand>
        <name>a peptide</name>
        <dbReference type="ChEBI" id="CHEBI:60466"/>
    </ligand>
</feature>
<dbReference type="Gene3D" id="1.10.390.10">
    <property type="entry name" value="Neutral Protease Domain 2"/>
    <property type="match status" value="1"/>
</dbReference>
<keyword evidence="3" id="KW-0963">Cytoplasm</keyword>
<evidence type="ECO:0000256" key="7">
    <source>
        <dbReference type="ARBA" id="ARBA00022833"/>
    </source>
</evidence>
<feature type="active site" description="Proton acceptor" evidence="9">
    <location>
        <position position="302"/>
    </location>
</feature>
<evidence type="ECO:0000259" key="12">
    <source>
        <dbReference type="SMART" id="SM01263"/>
    </source>
</evidence>
<keyword evidence="5 11" id="KW-0479">Metal-binding</keyword>
<comment type="similarity">
    <text evidence="2">Belongs to the peptidase M1 family.</text>
</comment>
<dbReference type="GO" id="GO:0008270">
    <property type="term" value="F:zinc ion binding"/>
    <property type="evidence" value="ECO:0007669"/>
    <property type="project" value="InterPro"/>
</dbReference>
<comment type="cofactor">
    <cofactor evidence="11">
        <name>Zn(2+)</name>
        <dbReference type="ChEBI" id="CHEBI:29105"/>
    </cofactor>
    <text evidence="11">Binds 1 zinc ion per subunit.</text>
</comment>
<evidence type="ECO:0000256" key="4">
    <source>
        <dbReference type="ARBA" id="ARBA00022670"/>
    </source>
</evidence>
<dbReference type="Pfam" id="PF01433">
    <property type="entry name" value="Peptidase_M1"/>
    <property type="match status" value="1"/>
</dbReference>
<dbReference type="Pfam" id="PF17900">
    <property type="entry name" value="Peptidase_M1_N"/>
    <property type="match status" value="1"/>
</dbReference>
<organism evidence="13">
    <name type="scientific">Arion vulgaris</name>
    <dbReference type="NCBI Taxonomy" id="1028688"/>
    <lineage>
        <taxon>Eukaryota</taxon>
        <taxon>Metazoa</taxon>
        <taxon>Spiralia</taxon>
        <taxon>Lophotrochozoa</taxon>
        <taxon>Mollusca</taxon>
        <taxon>Gastropoda</taxon>
        <taxon>Heterobranchia</taxon>
        <taxon>Euthyneura</taxon>
        <taxon>Panpulmonata</taxon>
        <taxon>Eupulmonata</taxon>
        <taxon>Stylommatophora</taxon>
        <taxon>Helicina</taxon>
        <taxon>Arionoidea</taxon>
        <taxon>Arionidae</taxon>
        <taxon>Arion</taxon>
    </lineage>
</organism>
<dbReference type="InterPro" id="IPR014782">
    <property type="entry name" value="Peptidase_M1_dom"/>
</dbReference>
<feature type="domain" description="Peptidase M1 leukotriene A4 hydrolase/aminopeptidase C-terminal" evidence="12">
    <location>
        <begin position="477"/>
        <end position="623"/>
    </location>
</feature>
<keyword evidence="4" id="KW-0645">Protease</keyword>
<dbReference type="Gene3D" id="1.25.40.320">
    <property type="entry name" value="Peptidase M1, leukotriene A4 hydrolase/aminopeptidase C-terminal domain"/>
    <property type="match status" value="1"/>
</dbReference>
<evidence type="ECO:0000256" key="1">
    <source>
        <dbReference type="ARBA" id="ARBA00004496"/>
    </source>
</evidence>